<comment type="caution">
    <text evidence="2">The sequence shown here is derived from an EMBL/GenBank/DDBJ whole genome shotgun (WGS) entry which is preliminary data.</text>
</comment>
<dbReference type="EMBL" id="JAUEDM010000002">
    <property type="protein sequence ID" value="KAK3326497.1"/>
    <property type="molecule type" value="Genomic_DNA"/>
</dbReference>
<name>A0AAE0IJX0_9PEZI</name>
<reference evidence="2" key="2">
    <citation type="submission" date="2023-06" db="EMBL/GenBank/DDBJ databases">
        <authorList>
            <consortium name="Lawrence Berkeley National Laboratory"/>
            <person name="Haridas S."/>
            <person name="Hensen N."/>
            <person name="Bonometti L."/>
            <person name="Westerberg I."/>
            <person name="Brannstrom I.O."/>
            <person name="Guillou S."/>
            <person name="Cros-Aarteil S."/>
            <person name="Calhoun S."/>
            <person name="Kuo A."/>
            <person name="Mondo S."/>
            <person name="Pangilinan J."/>
            <person name="Riley R."/>
            <person name="Labutti K."/>
            <person name="Andreopoulos B."/>
            <person name="Lipzen A."/>
            <person name="Chen C."/>
            <person name="Yanf M."/>
            <person name="Daum C."/>
            <person name="Ng V."/>
            <person name="Clum A."/>
            <person name="Steindorff A."/>
            <person name="Ohm R."/>
            <person name="Martin F."/>
            <person name="Silar P."/>
            <person name="Natvig D."/>
            <person name="Lalanne C."/>
            <person name="Gautier V."/>
            <person name="Ament-Velasquez S.L."/>
            <person name="Kruys A."/>
            <person name="Hutchinson M.I."/>
            <person name="Powell A.J."/>
            <person name="Barry K."/>
            <person name="Miller A.N."/>
            <person name="Grigoriev I.V."/>
            <person name="Debuchy R."/>
            <person name="Gladieux P."/>
            <person name="Thoren M.H."/>
            <person name="Johannesson H."/>
        </authorList>
    </citation>
    <scope>NUCLEOTIDE SEQUENCE</scope>
    <source>
        <strain evidence="2">CBS 118394</strain>
    </source>
</reference>
<feature type="transmembrane region" description="Helical" evidence="1">
    <location>
        <begin position="153"/>
        <end position="178"/>
    </location>
</feature>
<dbReference type="Gene3D" id="1.20.140.150">
    <property type="match status" value="1"/>
</dbReference>
<reference evidence="2" key="1">
    <citation type="journal article" date="2023" name="Mol. Phylogenet. Evol.">
        <title>Genome-scale phylogeny and comparative genomics of the fungal order Sordariales.</title>
        <authorList>
            <person name="Hensen N."/>
            <person name="Bonometti L."/>
            <person name="Westerberg I."/>
            <person name="Brannstrom I.O."/>
            <person name="Guillou S."/>
            <person name="Cros-Aarteil S."/>
            <person name="Calhoun S."/>
            <person name="Haridas S."/>
            <person name="Kuo A."/>
            <person name="Mondo S."/>
            <person name="Pangilinan J."/>
            <person name="Riley R."/>
            <person name="LaButti K."/>
            <person name="Andreopoulos B."/>
            <person name="Lipzen A."/>
            <person name="Chen C."/>
            <person name="Yan M."/>
            <person name="Daum C."/>
            <person name="Ng V."/>
            <person name="Clum A."/>
            <person name="Steindorff A."/>
            <person name="Ohm R.A."/>
            <person name="Martin F."/>
            <person name="Silar P."/>
            <person name="Natvig D.O."/>
            <person name="Lalanne C."/>
            <person name="Gautier V."/>
            <person name="Ament-Velasquez S.L."/>
            <person name="Kruys A."/>
            <person name="Hutchinson M.I."/>
            <person name="Powell A.J."/>
            <person name="Barry K."/>
            <person name="Miller A.N."/>
            <person name="Grigoriev I.V."/>
            <person name="Debuchy R."/>
            <person name="Gladieux P."/>
            <person name="Hiltunen Thoren M."/>
            <person name="Johannesson H."/>
        </authorList>
    </citation>
    <scope>NUCLEOTIDE SEQUENCE</scope>
    <source>
        <strain evidence="2">CBS 118394</strain>
    </source>
</reference>
<evidence type="ECO:0000313" key="2">
    <source>
        <dbReference type="EMBL" id="KAK3326497.1"/>
    </source>
</evidence>
<evidence type="ECO:0008006" key="4">
    <source>
        <dbReference type="Google" id="ProtNLM"/>
    </source>
</evidence>
<proteinExistence type="predicted"/>
<evidence type="ECO:0000256" key="1">
    <source>
        <dbReference type="SAM" id="Phobius"/>
    </source>
</evidence>
<accession>A0AAE0IJX0</accession>
<keyword evidence="1" id="KW-0812">Transmembrane</keyword>
<keyword evidence="3" id="KW-1185">Reference proteome</keyword>
<feature type="transmembrane region" description="Helical" evidence="1">
    <location>
        <begin position="79"/>
        <end position="102"/>
    </location>
</feature>
<feature type="transmembrane region" description="Helical" evidence="1">
    <location>
        <begin position="114"/>
        <end position="137"/>
    </location>
</feature>
<dbReference type="Proteomes" id="UP001283341">
    <property type="component" value="Unassembled WGS sequence"/>
</dbReference>
<evidence type="ECO:0000313" key="3">
    <source>
        <dbReference type="Proteomes" id="UP001283341"/>
    </source>
</evidence>
<feature type="transmembrane region" description="Helical" evidence="1">
    <location>
        <begin position="5"/>
        <end position="27"/>
    </location>
</feature>
<organism evidence="2 3">
    <name type="scientific">Apodospora peruviana</name>
    <dbReference type="NCBI Taxonomy" id="516989"/>
    <lineage>
        <taxon>Eukaryota</taxon>
        <taxon>Fungi</taxon>
        <taxon>Dikarya</taxon>
        <taxon>Ascomycota</taxon>
        <taxon>Pezizomycotina</taxon>
        <taxon>Sordariomycetes</taxon>
        <taxon>Sordariomycetidae</taxon>
        <taxon>Sordariales</taxon>
        <taxon>Lasiosphaeriaceae</taxon>
        <taxon>Apodospora</taxon>
    </lineage>
</organism>
<protein>
    <recommendedName>
        <fullName evidence="4">Pre-mRNA splicing factor</fullName>
    </recommendedName>
</protein>
<keyword evidence="1" id="KW-1133">Transmembrane helix</keyword>
<keyword evidence="1" id="KW-0472">Membrane</keyword>
<dbReference type="AlphaFoldDB" id="A0AAE0IJX0"/>
<sequence length="193" mass="21100">MTRPIVYFTAVTVLIAATVMTIVSVVVPKWVTYTRPGSPVYDNVGLHRRCMSGSECTEFPDPKRCDGGEEKFCSTWRTLGFLMSFAIVVELATLVSFLIIMAGGKQKREKGWKLLGTMLAGVATIQFIAMALVTYLFNYDDLFLVSGYSLDTSFYLCTASASVSLLCAFGLAISAYVLPPEDGYEFLNDSAGV</sequence>
<gene>
    <name evidence="2" type="ORF">B0H66DRAFT_530501</name>
</gene>